<dbReference type="Pfam" id="PF00105">
    <property type="entry name" value="zf-C4"/>
    <property type="match status" value="1"/>
</dbReference>
<dbReference type="Proteomes" id="UP001328107">
    <property type="component" value="Unassembled WGS sequence"/>
</dbReference>
<dbReference type="EMBL" id="BTRK01000004">
    <property type="protein sequence ID" value="GMR48681.1"/>
    <property type="molecule type" value="Genomic_DNA"/>
</dbReference>
<dbReference type="GO" id="GO:0003700">
    <property type="term" value="F:DNA-binding transcription factor activity"/>
    <property type="evidence" value="ECO:0007669"/>
    <property type="project" value="InterPro"/>
</dbReference>
<dbReference type="SUPFAM" id="SSF48508">
    <property type="entry name" value="Nuclear receptor ligand-binding domain"/>
    <property type="match status" value="1"/>
</dbReference>
<proteinExistence type="inferred from homology"/>
<dbReference type="AlphaFoldDB" id="A0AAN5CQA8"/>
<evidence type="ECO:0000256" key="4">
    <source>
        <dbReference type="ARBA" id="ARBA00022771"/>
    </source>
</evidence>
<comment type="subcellular location">
    <subcellularLocation>
        <location evidence="1">Nucleus</location>
    </subcellularLocation>
</comment>
<dbReference type="InterPro" id="IPR001628">
    <property type="entry name" value="Znf_hrmn_rcpt"/>
</dbReference>
<evidence type="ECO:0000256" key="2">
    <source>
        <dbReference type="ARBA" id="ARBA00005993"/>
    </source>
</evidence>
<evidence type="ECO:0000256" key="1">
    <source>
        <dbReference type="ARBA" id="ARBA00004123"/>
    </source>
</evidence>
<evidence type="ECO:0000256" key="8">
    <source>
        <dbReference type="ARBA" id="ARBA00023163"/>
    </source>
</evidence>
<feature type="domain" description="Nuclear receptor" evidence="12">
    <location>
        <begin position="104"/>
        <end position="181"/>
    </location>
</feature>
<name>A0AAN5CQA8_9BILA</name>
<dbReference type="GO" id="GO:0008270">
    <property type="term" value="F:zinc ion binding"/>
    <property type="evidence" value="ECO:0007669"/>
    <property type="project" value="UniProtKB-KW"/>
</dbReference>
<evidence type="ECO:0000259" key="12">
    <source>
        <dbReference type="PROSITE" id="PS51030"/>
    </source>
</evidence>
<keyword evidence="7" id="KW-0238">DNA-binding</keyword>
<dbReference type="PRINTS" id="PR00047">
    <property type="entry name" value="STROIDFINGER"/>
</dbReference>
<dbReference type="Gene3D" id="3.30.50.10">
    <property type="entry name" value="Erythroid Transcription Factor GATA-1, subunit A"/>
    <property type="match status" value="1"/>
</dbReference>
<evidence type="ECO:0000256" key="10">
    <source>
        <dbReference type="ARBA" id="ARBA00023242"/>
    </source>
</evidence>
<dbReference type="PROSITE" id="PS51843">
    <property type="entry name" value="NR_LBD"/>
    <property type="match status" value="1"/>
</dbReference>
<dbReference type="PANTHER" id="PTHR46011:SF16">
    <property type="entry name" value="NUCLEAR HORMONE RECEPTOR FAMILY MEMBER NHR-66"/>
    <property type="match status" value="1"/>
</dbReference>
<feature type="compositionally biased region" description="Low complexity" evidence="11">
    <location>
        <begin position="41"/>
        <end position="51"/>
    </location>
</feature>
<protein>
    <recommendedName>
        <fullName evidence="16">Nhr-66</fullName>
    </recommendedName>
</protein>
<dbReference type="Gene3D" id="1.10.565.10">
    <property type="entry name" value="Retinoid X Receptor"/>
    <property type="match status" value="1"/>
</dbReference>
<dbReference type="SMART" id="SM00399">
    <property type="entry name" value="ZnF_C4"/>
    <property type="match status" value="1"/>
</dbReference>
<dbReference type="InterPro" id="IPR013088">
    <property type="entry name" value="Znf_NHR/GATA"/>
</dbReference>
<dbReference type="GO" id="GO:0005634">
    <property type="term" value="C:nucleus"/>
    <property type="evidence" value="ECO:0007669"/>
    <property type="project" value="UniProtKB-SubCell"/>
</dbReference>
<evidence type="ECO:0000256" key="5">
    <source>
        <dbReference type="ARBA" id="ARBA00022833"/>
    </source>
</evidence>
<dbReference type="CDD" id="cd06960">
    <property type="entry name" value="NR_DBD_HNF4A"/>
    <property type="match status" value="1"/>
</dbReference>
<dbReference type="Pfam" id="PF00104">
    <property type="entry name" value="Hormone_recep"/>
    <property type="match status" value="1"/>
</dbReference>
<accession>A0AAN5CQA8</accession>
<keyword evidence="10" id="KW-0539">Nucleus</keyword>
<dbReference type="SMART" id="SM00430">
    <property type="entry name" value="HOLI"/>
    <property type="match status" value="1"/>
</dbReference>
<keyword evidence="15" id="KW-1185">Reference proteome</keyword>
<dbReference type="InterPro" id="IPR035500">
    <property type="entry name" value="NHR-like_dom_sf"/>
</dbReference>
<organism evidence="14 15">
    <name type="scientific">Pristionchus mayeri</name>
    <dbReference type="NCBI Taxonomy" id="1317129"/>
    <lineage>
        <taxon>Eukaryota</taxon>
        <taxon>Metazoa</taxon>
        <taxon>Ecdysozoa</taxon>
        <taxon>Nematoda</taxon>
        <taxon>Chromadorea</taxon>
        <taxon>Rhabditida</taxon>
        <taxon>Rhabditina</taxon>
        <taxon>Diplogasteromorpha</taxon>
        <taxon>Diplogasteroidea</taxon>
        <taxon>Neodiplogasteridae</taxon>
        <taxon>Pristionchus</taxon>
    </lineage>
</organism>
<evidence type="ECO:0000256" key="3">
    <source>
        <dbReference type="ARBA" id="ARBA00022723"/>
    </source>
</evidence>
<comment type="caution">
    <text evidence="14">The sequence shown here is derived from an EMBL/GenBank/DDBJ whole genome shotgun (WGS) entry which is preliminary data.</text>
</comment>
<dbReference type="SUPFAM" id="SSF57716">
    <property type="entry name" value="Glucocorticoid receptor-like (DNA-binding domain)"/>
    <property type="match status" value="1"/>
</dbReference>
<feature type="region of interest" description="Disordered" evidence="11">
    <location>
        <begin position="34"/>
        <end position="98"/>
    </location>
</feature>
<keyword evidence="9" id="KW-0675">Receptor</keyword>
<evidence type="ECO:0008006" key="16">
    <source>
        <dbReference type="Google" id="ProtNLM"/>
    </source>
</evidence>
<sequence>MLLGDITGLDLPILVPVTAGGAIALADLRLPSAPDSPPQNTSFSTATSSGVSSGGGSSTTARTASQMNSLQGALISNGEMKPKEEPVSREGSETGLDINGRPPVPLCSICSADSTGIHFGVEACAACSAFFRRTVVLSKNYECAKGGMCITHKDTGGSARCRACRFKKCISSGMDRNAVQHRRDAIGKVSAVKREGSPMDEDMSTINGYNMAPSSHLLMPKYTARNILDEWKDRHIHLTKQRKLFYTLSSLTDAFDESKDLFPPPTEMRNFSECIYQLWRIEPRLVADYVNGNAHTSHLPAHEKAALFRNFFMAFQAVEEPYLTWQHMGLTQDWWVMPNRMYFCFEHINMYFSSNIMSGLNLDMATAVRIFIPSFHHAMDLVARPMAALGVTYIEMIALSGIIYLDPMAPGISDETRIYLHKARGELLAALLRFYQEDLFTRTPKVNDSPEIRLSALLNICSGIRIHAERTRENMQILSLFDVIPCDNLFNEMCNIETAYSEEARTKLRDRAIQEDLVPMSIIEAADVKWGEYKRQVDAGILEKGTPINKMIGSKKETMSAPILERDNKEQMDFQLSMMRAHKKEESTASPDAPSIAPAAALAVAAVAPSVPSASLAPPQPLSLASFFPPQQSAAATAAASSPTLANLVMSSQQQLQRMQLQQPRIAVAPSSSARMNSEAVIQNILNNQQKADEVQKQQAADRDRRMLFPNLNSNEWINLTGIMQAAETNAAQQLERRNAATAAAAAAAIADVRAQQAPGPSSEKRARMVVVDSGTNPATPPSNSAMIAAALNAASIQQQIQQMQQQQMQNQMSLLVQVPLNGMNSVNAQLASQLLFQQQMAAAMPAVSMAALQQPVVSVAGLQQPAVSIAGLQQSQQQFPPQNPF</sequence>
<keyword evidence="4" id="KW-0863">Zinc-finger</keyword>
<keyword evidence="3" id="KW-0479">Metal-binding</keyword>
<evidence type="ECO:0000259" key="13">
    <source>
        <dbReference type="PROSITE" id="PS51843"/>
    </source>
</evidence>
<evidence type="ECO:0000256" key="11">
    <source>
        <dbReference type="SAM" id="MobiDB-lite"/>
    </source>
</evidence>
<dbReference type="PANTHER" id="PTHR46011">
    <property type="entry name" value="NUCLEAR HORMONE RECEPTOR FAMILY MEMBER NHR-86-RELATED"/>
    <property type="match status" value="1"/>
</dbReference>
<feature type="compositionally biased region" description="Basic and acidic residues" evidence="11">
    <location>
        <begin position="80"/>
        <end position="92"/>
    </location>
</feature>
<dbReference type="InterPro" id="IPR000536">
    <property type="entry name" value="Nucl_hrmn_rcpt_lig-bd"/>
</dbReference>
<dbReference type="InterPro" id="IPR049636">
    <property type="entry name" value="HNF4-like_DBD"/>
</dbReference>
<evidence type="ECO:0000256" key="9">
    <source>
        <dbReference type="ARBA" id="ARBA00023170"/>
    </source>
</evidence>
<gene>
    <name evidence="14" type="ORF">PMAYCL1PPCAC_18876</name>
</gene>
<dbReference type="PROSITE" id="PS00031">
    <property type="entry name" value="NUCLEAR_REC_DBD_1"/>
    <property type="match status" value="1"/>
</dbReference>
<comment type="similarity">
    <text evidence="2">Belongs to the nuclear hormone receptor family.</text>
</comment>
<keyword evidence="5" id="KW-0862">Zinc</keyword>
<reference evidence="15" key="1">
    <citation type="submission" date="2022-10" db="EMBL/GenBank/DDBJ databases">
        <title>Genome assembly of Pristionchus species.</title>
        <authorList>
            <person name="Yoshida K."/>
            <person name="Sommer R.J."/>
        </authorList>
    </citation>
    <scope>NUCLEOTIDE SEQUENCE [LARGE SCALE GENOMIC DNA]</scope>
    <source>
        <strain evidence="15">RS5460</strain>
    </source>
</reference>
<evidence type="ECO:0000313" key="15">
    <source>
        <dbReference type="Proteomes" id="UP001328107"/>
    </source>
</evidence>
<evidence type="ECO:0000313" key="14">
    <source>
        <dbReference type="EMBL" id="GMR48681.1"/>
    </source>
</evidence>
<keyword evidence="8" id="KW-0804">Transcription</keyword>
<feature type="domain" description="NR LBD" evidence="13">
    <location>
        <begin position="243"/>
        <end position="497"/>
    </location>
</feature>
<evidence type="ECO:0000256" key="7">
    <source>
        <dbReference type="ARBA" id="ARBA00023125"/>
    </source>
</evidence>
<dbReference type="GO" id="GO:0000978">
    <property type="term" value="F:RNA polymerase II cis-regulatory region sequence-specific DNA binding"/>
    <property type="evidence" value="ECO:0007669"/>
    <property type="project" value="InterPro"/>
</dbReference>
<dbReference type="PROSITE" id="PS51030">
    <property type="entry name" value="NUCLEAR_REC_DBD_2"/>
    <property type="match status" value="1"/>
</dbReference>
<evidence type="ECO:0000256" key="6">
    <source>
        <dbReference type="ARBA" id="ARBA00023015"/>
    </source>
</evidence>
<keyword evidence="6" id="KW-0805">Transcription regulation</keyword>